<organism evidence="1 2">
    <name type="scientific">Mycena indigotica</name>
    <dbReference type="NCBI Taxonomy" id="2126181"/>
    <lineage>
        <taxon>Eukaryota</taxon>
        <taxon>Fungi</taxon>
        <taxon>Dikarya</taxon>
        <taxon>Basidiomycota</taxon>
        <taxon>Agaricomycotina</taxon>
        <taxon>Agaricomycetes</taxon>
        <taxon>Agaricomycetidae</taxon>
        <taxon>Agaricales</taxon>
        <taxon>Marasmiineae</taxon>
        <taxon>Mycenaceae</taxon>
        <taxon>Mycena</taxon>
    </lineage>
</organism>
<dbReference type="AlphaFoldDB" id="A0A8H6SKG9"/>
<gene>
    <name evidence="1" type="ORF">MIND_00692100</name>
</gene>
<evidence type="ECO:0000313" key="2">
    <source>
        <dbReference type="Proteomes" id="UP000636479"/>
    </source>
</evidence>
<dbReference type="OrthoDB" id="2935572at2759"/>
<protein>
    <submittedName>
        <fullName evidence="1">RRM domain-containing protein</fullName>
    </submittedName>
</protein>
<dbReference type="GeneID" id="59346145"/>
<comment type="caution">
    <text evidence="1">The sequence shown here is derived from an EMBL/GenBank/DDBJ whole genome shotgun (WGS) entry which is preliminary data.</text>
</comment>
<dbReference type="SUPFAM" id="SSF54928">
    <property type="entry name" value="RNA-binding domain, RBD"/>
    <property type="match status" value="2"/>
</dbReference>
<name>A0A8H6SKG9_9AGAR</name>
<dbReference type="InterPro" id="IPR035979">
    <property type="entry name" value="RBD_domain_sf"/>
</dbReference>
<dbReference type="GO" id="GO:0003676">
    <property type="term" value="F:nucleic acid binding"/>
    <property type="evidence" value="ECO:0007669"/>
    <property type="project" value="InterPro"/>
</dbReference>
<keyword evidence="2" id="KW-1185">Reference proteome</keyword>
<dbReference type="RefSeq" id="XP_037219273.1">
    <property type="nucleotide sequence ID" value="XM_037363629.1"/>
</dbReference>
<accession>A0A8H6SKG9</accession>
<reference evidence="1" key="1">
    <citation type="submission" date="2020-05" db="EMBL/GenBank/DDBJ databases">
        <title>Mycena genomes resolve the evolution of fungal bioluminescence.</title>
        <authorList>
            <person name="Tsai I.J."/>
        </authorList>
    </citation>
    <scope>NUCLEOTIDE SEQUENCE</scope>
    <source>
        <strain evidence="1">171206Taipei</strain>
    </source>
</reference>
<proteinExistence type="predicted"/>
<dbReference type="Proteomes" id="UP000636479">
    <property type="component" value="Unassembled WGS sequence"/>
</dbReference>
<sequence>MITKNLTRLRNKPSLQRSISQLAKGQHTISIQNVPPHALIGETLDVVLAGPIYNVEDILQPSRNVRITFYDSTAASELLEQVSNHPVLLYGQRLEFSPVMGQKPAPFHPTSSRTIRATFANVHMTENALAQQLTPFGAIDRFNFVKGNPSKAFISFLSARVASWAFKDLRQLGAQVSRVRDRCVTAALARTEALKNRSCKVALRGVPRNTTVIELADCIRGGALHNISYKPLDNVAYIHFTLHASALAFFEDALYRGIYLHGRRLHPQFEPDSHPFSPNLAESIKNGASRCITFHYTGPGHEPADLTRHCSRFGPVERVSTTGSSATVVFLNIMHAINAFARLPASEGFDPSHVRLRFEKDPSSRPLLSSVEAVGQLHSEVQRLLHIPDK</sequence>
<dbReference type="EMBL" id="JACAZF010000006">
    <property type="protein sequence ID" value="KAF7301273.1"/>
    <property type="molecule type" value="Genomic_DNA"/>
</dbReference>
<evidence type="ECO:0000313" key="1">
    <source>
        <dbReference type="EMBL" id="KAF7301273.1"/>
    </source>
</evidence>